<name>C1EFH2_MICCC</name>
<reference evidence="2 3" key="1">
    <citation type="journal article" date="2009" name="Science">
        <title>Green evolution and dynamic adaptations revealed by genomes of the marine picoeukaryotes Micromonas.</title>
        <authorList>
            <person name="Worden A.Z."/>
            <person name="Lee J.H."/>
            <person name="Mock T."/>
            <person name="Rouze P."/>
            <person name="Simmons M.P."/>
            <person name="Aerts A.L."/>
            <person name="Allen A.E."/>
            <person name="Cuvelier M.L."/>
            <person name="Derelle E."/>
            <person name="Everett M.V."/>
            <person name="Foulon E."/>
            <person name="Grimwood J."/>
            <person name="Gundlach H."/>
            <person name="Henrissat B."/>
            <person name="Napoli C."/>
            <person name="McDonald S.M."/>
            <person name="Parker M.S."/>
            <person name="Rombauts S."/>
            <person name="Salamov A."/>
            <person name="Von Dassow P."/>
            <person name="Badger J.H."/>
            <person name="Coutinho P.M."/>
            <person name="Demir E."/>
            <person name="Dubchak I."/>
            <person name="Gentemann C."/>
            <person name="Eikrem W."/>
            <person name="Gready J.E."/>
            <person name="John U."/>
            <person name="Lanier W."/>
            <person name="Lindquist E.A."/>
            <person name="Lucas S."/>
            <person name="Mayer K.F."/>
            <person name="Moreau H."/>
            <person name="Not F."/>
            <person name="Otillar R."/>
            <person name="Panaud O."/>
            <person name="Pangilinan J."/>
            <person name="Paulsen I."/>
            <person name="Piegu B."/>
            <person name="Poliakov A."/>
            <person name="Robbens S."/>
            <person name="Schmutz J."/>
            <person name="Toulza E."/>
            <person name="Wyss T."/>
            <person name="Zelensky A."/>
            <person name="Zhou K."/>
            <person name="Armbrust E.V."/>
            <person name="Bhattacharya D."/>
            <person name="Goodenough U.W."/>
            <person name="Van de Peer Y."/>
            <person name="Grigoriev I.V."/>
        </authorList>
    </citation>
    <scope>NUCLEOTIDE SEQUENCE [LARGE SCALE GENOMIC DNA]</scope>
    <source>
        <strain evidence="3">RCC299 / NOUM17</strain>
    </source>
</reference>
<dbReference type="SUPFAM" id="SSF55961">
    <property type="entry name" value="Bet v1-like"/>
    <property type="match status" value="1"/>
</dbReference>
<organism evidence="2 3">
    <name type="scientific">Micromonas commoda (strain RCC299 / NOUM17 / CCMP2709)</name>
    <name type="common">Picoplanktonic green alga</name>
    <dbReference type="NCBI Taxonomy" id="296587"/>
    <lineage>
        <taxon>Eukaryota</taxon>
        <taxon>Viridiplantae</taxon>
        <taxon>Chlorophyta</taxon>
        <taxon>Mamiellophyceae</taxon>
        <taxon>Mamiellales</taxon>
        <taxon>Mamiellaceae</taxon>
        <taxon>Micromonas</taxon>
    </lineage>
</organism>
<evidence type="ECO:0000313" key="2">
    <source>
        <dbReference type="EMBL" id="ACO67086.1"/>
    </source>
</evidence>
<feature type="region of interest" description="Disordered" evidence="1">
    <location>
        <begin position="1"/>
        <end position="44"/>
    </location>
</feature>
<sequence>MASLARWCANPRANPTSAPSSRCLRRRADAGSDRRAVPTRALSDPLSERERAEYELLKRASRLGVDEADARRAAAAKVASMKPDEVRVAQQREEFWAHQESEYRRWFVDHREYSDVMSEFRSDIAVTASPATCYALWNDLDALQFFVRGLEATRMADGVSAECSLTYGYGDAPRAVERYRFMAHVAERTTDEVVHWQSTDGFPCGVVAGFWPHEDDASLTHVRVEAYCHLPFDLAKEHGAMSLGLDIERKLSHAIEAFAFLADATEQGMAEGIIDGADGFKADEHAFAVGTIPAGFGLTDGPAARVGEDGRVYVDRRAMEAAAEDFEHRTGRKPLPVELVKALQKSAAAE</sequence>
<protein>
    <submittedName>
        <fullName evidence="2">Uncharacterized protein</fullName>
    </submittedName>
</protein>
<feature type="compositionally biased region" description="Basic and acidic residues" evidence="1">
    <location>
        <begin position="26"/>
        <end position="36"/>
    </location>
</feature>
<evidence type="ECO:0000313" key="3">
    <source>
        <dbReference type="Proteomes" id="UP000002009"/>
    </source>
</evidence>
<evidence type="ECO:0000256" key="1">
    <source>
        <dbReference type="SAM" id="MobiDB-lite"/>
    </source>
</evidence>
<accession>C1EFH2</accession>
<dbReference type="KEGG" id="mis:MICPUN_63788"/>
<dbReference type="EMBL" id="CP001331">
    <property type="protein sequence ID" value="ACO67086.1"/>
    <property type="molecule type" value="Genomic_DNA"/>
</dbReference>
<dbReference type="GeneID" id="8248757"/>
<dbReference type="InParanoid" id="C1EFH2"/>
<gene>
    <name evidence="2" type="ORF">MICPUN_63788</name>
</gene>
<keyword evidence="3" id="KW-1185">Reference proteome</keyword>
<dbReference type="RefSeq" id="XP_002505828.1">
    <property type="nucleotide sequence ID" value="XM_002505782.1"/>
</dbReference>
<dbReference type="InterPro" id="IPR023393">
    <property type="entry name" value="START-like_dom_sf"/>
</dbReference>
<dbReference type="OMA" id="NASAERC"/>
<proteinExistence type="predicted"/>
<dbReference type="Proteomes" id="UP000002009">
    <property type="component" value="Chromosome 13"/>
</dbReference>
<dbReference type="Gene3D" id="3.30.530.20">
    <property type="match status" value="1"/>
</dbReference>
<dbReference type="AlphaFoldDB" id="C1EFH2"/>